<evidence type="ECO:0000313" key="1">
    <source>
        <dbReference type="EMBL" id="PWN48764.1"/>
    </source>
</evidence>
<gene>
    <name evidence="1" type="ORF">IE53DRAFT_178556</name>
</gene>
<reference evidence="1 2" key="1">
    <citation type="journal article" date="2018" name="Mol. Biol. Evol.">
        <title>Broad Genomic Sampling Reveals a Smut Pathogenic Ancestry of the Fungal Clade Ustilaginomycotina.</title>
        <authorList>
            <person name="Kijpornyongpan T."/>
            <person name="Mondo S.J."/>
            <person name="Barry K."/>
            <person name="Sandor L."/>
            <person name="Lee J."/>
            <person name="Lipzen A."/>
            <person name="Pangilinan J."/>
            <person name="LaButti K."/>
            <person name="Hainaut M."/>
            <person name="Henrissat B."/>
            <person name="Grigoriev I.V."/>
            <person name="Spatafora J.W."/>
            <person name="Aime M.C."/>
        </authorList>
    </citation>
    <scope>NUCLEOTIDE SEQUENCE [LARGE SCALE GENOMIC DNA]</scope>
    <source>
        <strain evidence="1 2">SA 807</strain>
    </source>
</reference>
<sequence length="128" mass="13916">MARSYMRITQSTHGRQSLFTKPFHTNLPYSALSLSTWTLLVATLSLLSPHLSLSISLFLPLVSFRRGAGRKIGANHKPTPPLPFHPAYMLPADAAATHSTHILPPPLQPTHLVPSNPLGALSSGRLRP</sequence>
<proteinExistence type="predicted"/>
<protein>
    <submittedName>
        <fullName evidence="1">Uncharacterized protein</fullName>
    </submittedName>
</protein>
<name>A0ACD0NSH7_9BASI</name>
<dbReference type="EMBL" id="KZ820146">
    <property type="protein sequence ID" value="PWN48764.1"/>
    <property type="molecule type" value="Genomic_DNA"/>
</dbReference>
<organism evidence="1 2">
    <name type="scientific">Violaceomyces palustris</name>
    <dbReference type="NCBI Taxonomy" id="1673888"/>
    <lineage>
        <taxon>Eukaryota</taxon>
        <taxon>Fungi</taxon>
        <taxon>Dikarya</taxon>
        <taxon>Basidiomycota</taxon>
        <taxon>Ustilaginomycotina</taxon>
        <taxon>Ustilaginomycetes</taxon>
        <taxon>Violaceomycetales</taxon>
        <taxon>Violaceomycetaceae</taxon>
        <taxon>Violaceomyces</taxon>
    </lineage>
</organism>
<accession>A0ACD0NSH7</accession>
<dbReference type="Proteomes" id="UP000245626">
    <property type="component" value="Unassembled WGS sequence"/>
</dbReference>
<keyword evidence="2" id="KW-1185">Reference proteome</keyword>
<evidence type="ECO:0000313" key="2">
    <source>
        <dbReference type="Proteomes" id="UP000245626"/>
    </source>
</evidence>